<proteinExistence type="predicted"/>
<dbReference type="InterPro" id="IPR002104">
    <property type="entry name" value="Integrase_catalytic"/>
</dbReference>
<dbReference type="Pfam" id="PF00589">
    <property type="entry name" value="Phage_integrase"/>
    <property type="match status" value="1"/>
</dbReference>
<dbReference type="InterPro" id="IPR011010">
    <property type="entry name" value="DNA_brk_join_enz"/>
</dbReference>
<accession>A0A4V1IJU9</accession>
<dbReference type="PANTHER" id="PTHR30349:SF64">
    <property type="entry name" value="PROPHAGE INTEGRASE INTD-RELATED"/>
    <property type="match status" value="1"/>
</dbReference>
<evidence type="ECO:0000259" key="3">
    <source>
        <dbReference type="PROSITE" id="PS51898"/>
    </source>
</evidence>
<sequence>MVSAILNKACKKWGWIDSVPYIRKFNESNQRLRWLTPEEVGRLIPELQPHTRYIMLFTLATGLRGSNITGLEWNQIDMQHRIAWIHADQSKNGKPIRIPLNDDALTILRKQIGKHQTRVFTYKGKPIEKAGTKAWRAGLERAGIKNFTWHGLRHTWASWHVQAGTPLNVLQELGGWSDYKMVLRYTHLAPEHLAEHANRLNGIVAKSVAPDNVTKLKAR</sequence>
<dbReference type="OrthoDB" id="9795573at2"/>
<dbReference type="AlphaFoldDB" id="A0A4V1IJU9"/>
<evidence type="ECO:0000313" key="4">
    <source>
        <dbReference type="EMBL" id="QCW82665.1"/>
    </source>
</evidence>
<dbReference type="GO" id="GO:0015074">
    <property type="term" value="P:DNA integration"/>
    <property type="evidence" value="ECO:0007669"/>
    <property type="project" value="UniProtKB-KW"/>
</dbReference>
<keyword evidence="5" id="KW-1185">Reference proteome</keyword>
<dbReference type="KEGG" id="mbur:EQU24_10775"/>
<name>A0A4V1IJU9_METBY</name>
<dbReference type="Gene3D" id="1.10.443.10">
    <property type="entry name" value="Intergrase catalytic core"/>
    <property type="match status" value="1"/>
</dbReference>
<keyword evidence="2" id="KW-0233">DNA recombination</keyword>
<feature type="domain" description="Tyr recombinase" evidence="3">
    <location>
        <begin position="30"/>
        <end position="198"/>
    </location>
</feature>
<dbReference type="SUPFAM" id="SSF56349">
    <property type="entry name" value="DNA breaking-rejoining enzymes"/>
    <property type="match status" value="1"/>
</dbReference>
<dbReference type="Proteomes" id="UP000305881">
    <property type="component" value="Chromosome"/>
</dbReference>
<evidence type="ECO:0000313" key="5">
    <source>
        <dbReference type="Proteomes" id="UP000305881"/>
    </source>
</evidence>
<dbReference type="GO" id="GO:0003677">
    <property type="term" value="F:DNA binding"/>
    <property type="evidence" value="ECO:0007669"/>
    <property type="project" value="InterPro"/>
</dbReference>
<dbReference type="GO" id="GO:0006310">
    <property type="term" value="P:DNA recombination"/>
    <property type="evidence" value="ECO:0007669"/>
    <property type="project" value="UniProtKB-KW"/>
</dbReference>
<dbReference type="InterPro" id="IPR013762">
    <property type="entry name" value="Integrase-like_cat_sf"/>
</dbReference>
<reference evidence="5" key="1">
    <citation type="journal article" date="2019" name="J. Bacteriol.">
        <title>A Mutagenic Screen Identifies a TonB-Dependent Receptor Required for the Lanthanide Metal Switch in the Type I Methanotroph 'Methylotuvimicrobium buryatense' 5GB1C.</title>
        <authorList>
            <person name="Groom J.D."/>
            <person name="Ford S.M."/>
            <person name="Pesesky M.W."/>
            <person name="Lidstrom M.E."/>
        </authorList>
    </citation>
    <scope>NUCLEOTIDE SEQUENCE [LARGE SCALE GENOMIC DNA]</scope>
    <source>
        <strain evidence="5">5GB1C</strain>
    </source>
</reference>
<evidence type="ECO:0000256" key="2">
    <source>
        <dbReference type="ARBA" id="ARBA00023172"/>
    </source>
</evidence>
<organism evidence="4 5">
    <name type="scientific">Methylotuvimicrobium buryatense</name>
    <name type="common">Methylomicrobium buryatense</name>
    <dbReference type="NCBI Taxonomy" id="95641"/>
    <lineage>
        <taxon>Bacteria</taxon>
        <taxon>Pseudomonadati</taxon>
        <taxon>Pseudomonadota</taxon>
        <taxon>Gammaproteobacteria</taxon>
        <taxon>Methylococcales</taxon>
        <taxon>Methylococcaceae</taxon>
        <taxon>Methylotuvimicrobium</taxon>
    </lineage>
</organism>
<dbReference type="PANTHER" id="PTHR30349">
    <property type="entry name" value="PHAGE INTEGRASE-RELATED"/>
    <property type="match status" value="1"/>
</dbReference>
<dbReference type="PROSITE" id="PS51898">
    <property type="entry name" value="TYR_RECOMBINASE"/>
    <property type="match status" value="1"/>
</dbReference>
<dbReference type="InterPro" id="IPR050090">
    <property type="entry name" value="Tyrosine_recombinase_XerCD"/>
</dbReference>
<keyword evidence="1" id="KW-0229">DNA integration</keyword>
<dbReference type="EMBL" id="CP035467">
    <property type="protein sequence ID" value="QCW82665.1"/>
    <property type="molecule type" value="Genomic_DNA"/>
</dbReference>
<dbReference type="CDD" id="cd00796">
    <property type="entry name" value="INT_Rci_Hp1_C"/>
    <property type="match status" value="1"/>
</dbReference>
<dbReference type="STRING" id="675511.GCA_000341735_00878"/>
<protein>
    <submittedName>
        <fullName evidence="4">Site-specific integrase</fullName>
    </submittedName>
</protein>
<gene>
    <name evidence="4" type="ORF">EQU24_10775</name>
</gene>
<evidence type="ECO:0000256" key="1">
    <source>
        <dbReference type="ARBA" id="ARBA00022908"/>
    </source>
</evidence>